<feature type="compositionally biased region" description="Polar residues" evidence="1">
    <location>
        <begin position="1"/>
        <end position="10"/>
    </location>
</feature>
<reference evidence="2 3" key="2">
    <citation type="journal article" date="2013" name="Genome Biol. Evol.">
        <title>Genome sequencing of Giardia lamblia genotypes A2 and B isolates (DH and GS) and comparative analysis with the genomes of genotypes A1 and E (WB and Pig).</title>
        <authorList>
            <person name="Adam R.D."/>
            <person name="Dahlstrom E.W."/>
            <person name="Martens C.A."/>
            <person name="Bruno D.P."/>
            <person name="Barbian K.D."/>
            <person name="Ricklefs S.M."/>
            <person name="Hernandez M.M."/>
            <person name="Narla N.P."/>
            <person name="Patel R.B."/>
            <person name="Porcella S.F."/>
            <person name="Nash T.E."/>
        </authorList>
    </citation>
    <scope>NUCLEOTIDE SEQUENCE [LARGE SCALE GENOMIC DNA]</scope>
    <source>
        <strain evidence="2 3">GS</strain>
    </source>
</reference>
<dbReference type="Proteomes" id="UP000018040">
    <property type="component" value="Unassembled WGS sequence"/>
</dbReference>
<reference evidence="3" key="1">
    <citation type="submission" date="2012-02" db="EMBL/GenBank/DDBJ databases">
        <title>Genome sequencing of Giardia lamblia Genotypes A2 and B isolates (DH and GS) and comparative analysis with the genomes of Genotypes A1 and E (WB and Pig).</title>
        <authorList>
            <person name="Adam R."/>
            <person name="Dahlstrom E."/>
            <person name="Martens C."/>
            <person name="Bruno D."/>
            <person name="Barbian K."/>
            <person name="Porcella S.F."/>
            <person name="Nash T."/>
        </authorList>
    </citation>
    <scope>NUCLEOTIDE SEQUENCE</scope>
    <source>
        <strain evidence="3">GS</strain>
    </source>
</reference>
<evidence type="ECO:0000313" key="2">
    <source>
        <dbReference type="EMBL" id="ESU41121.1"/>
    </source>
</evidence>
<proteinExistence type="predicted"/>
<organism evidence="2 3">
    <name type="scientific">Giardia intestinalis</name>
    <name type="common">Giardia lamblia</name>
    <dbReference type="NCBI Taxonomy" id="5741"/>
    <lineage>
        <taxon>Eukaryota</taxon>
        <taxon>Metamonada</taxon>
        <taxon>Diplomonadida</taxon>
        <taxon>Hexamitidae</taxon>
        <taxon>Giardiinae</taxon>
        <taxon>Giardia</taxon>
    </lineage>
</organism>
<dbReference type="AlphaFoldDB" id="V6TQX1"/>
<gene>
    <name evidence="2" type="ORF">GSB_151688</name>
</gene>
<sequence length="51" mass="5829">MDRTFFQSGCCTPAIPQMPEEEAAAYRRAREALEDRPTRVQRASPGDQRQC</sequence>
<evidence type="ECO:0000313" key="3">
    <source>
        <dbReference type="Proteomes" id="UP000018040"/>
    </source>
</evidence>
<name>V6TQX1_GIAIN</name>
<protein>
    <submittedName>
        <fullName evidence="2">Tetratricopeptide repeat family protein</fullName>
    </submittedName>
</protein>
<feature type="region of interest" description="Disordered" evidence="1">
    <location>
        <begin position="1"/>
        <end position="51"/>
    </location>
</feature>
<comment type="caution">
    <text evidence="2">The sequence shown here is derived from an EMBL/GenBank/DDBJ whole genome shotgun (WGS) entry which is preliminary data.</text>
</comment>
<dbReference type="EMBL" id="AHHH01000146">
    <property type="protein sequence ID" value="ESU41121.1"/>
    <property type="molecule type" value="Genomic_DNA"/>
</dbReference>
<feature type="compositionally biased region" description="Basic and acidic residues" evidence="1">
    <location>
        <begin position="24"/>
        <end position="38"/>
    </location>
</feature>
<evidence type="ECO:0000256" key="1">
    <source>
        <dbReference type="SAM" id="MobiDB-lite"/>
    </source>
</evidence>
<accession>V6TQX1</accession>